<reference evidence="1 2" key="1">
    <citation type="journal article" date="2012" name="J. Bacteriol.">
        <title>Draft Genome Sequence of Mesorhizobium alhagi CCNWXJ12-2T, a Novel Salt-Resistant Species Isolated from the Desert of Northwestern China.</title>
        <authorList>
            <person name="Zhou M."/>
            <person name="Chen W."/>
            <person name="Chen H."/>
            <person name="Wei G."/>
        </authorList>
    </citation>
    <scope>NUCLEOTIDE SEQUENCE [LARGE SCALE GENOMIC DNA]</scope>
    <source>
        <strain evidence="1 2">CCNWXJ12-2</strain>
    </source>
</reference>
<dbReference type="InterPro" id="IPR012349">
    <property type="entry name" value="Split_barrel_FMN-bd"/>
</dbReference>
<dbReference type="Pfam" id="PF12900">
    <property type="entry name" value="Pyridox_ox_2"/>
    <property type="match status" value="1"/>
</dbReference>
<protein>
    <recommendedName>
        <fullName evidence="3">Flavin-nucleotide-binding protein</fullName>
    </recommendedName>
</protein>
<dbReference type="OrthoDB" id="8137294at2"/>
<dbReference type="AlphaFoldDB" id="H0I1A6"/>
<dbReference type="Gene3D" id="2.30.110.10">
    <property type="entry name" value="Electron Transport, Fmn-binding Protein, Chain A"/>
    <property type="match status" value="1"/>
</dbReference>
<dbReference type="InterPro" id="IPR024747">
    <property type="entry name" value="Pyridox_Oxase-rel"/>
</dbReference>
<dbReference type="RefSeq" id="WP_008839813.1">
    <property type="nucleotide sequence ID" value="NZ_AHAM01000278.1"/>
</dbReference>
<gene>
    <name evidence="1" type="ORF">MAXJ12_31217</name>
</gene>
<keyword evidence="2" id="KW-1185">Reference proteome</keyword>
<proteinExistence type="predicted"/>
<evidence type="ECO:0000313" key="2">
    <source>
        <dbReference type="Proteomes" id="UP000003250"/>
    </source>
</evidence>
<organism evidence="1 2">
    <name type="scientific">Mesorhizobium alhagi CCNWXJ12-2</name>
    <dbReference type="NCBI Taxonomy" id="1107882"/>
    <lineage>
        <taxon>Bacteria</taxon>
        <taxon>Pseudomonadati</taxon>
        <taxon>Pseudomonadota</taxon>
        <taxon>Alphaproteobacteria</taxon>
        <taxon>Hyphomicrobiales</taxon>
        <taxon>Phyllobacteriaceae</taxon>
        <taxon>Allomesorhizobium</taxon>
    </lineage>
</organism>
<dbReference type="SUPFAM" id="SSF50475">
    <property type="entry name" value="FMN-binding split barrel"/>
    <property type="match status" value="1"/>
</dbReference>
<dbReference type="PATRIC" id="fig|1107882.3.peg.6038"/>
<evidence type="ECO:0000313" key="1">
    <source>
        <dbReference type="EMBL" id="EHK53268.1"/>
    </source>
</evidence>
<sequence length="148" mass="17028">MIVQTLPALECRKLLAANRVASLACSRNGQPYVIPIYYAYADTHLYAFSMPGKKIEWMRGNPLVSLQITEKGEAREWKSVVVDGRYEELPDRIGHKRERDHAWSLLSKHCDWWEPGGLKPIIPPESDHSPHVFFRILVEQMSGREAKD</sequence>
<name>H0I1A6_9HYPH</name>
<evidence type="ECO:0008006" key="3">
    <source>
        <dbReference type="Google" id="ProtNLM"/>
    </source>
</evidence>
<dbReference type="EMBL" id="AHAM01000278">
    <property type="protein sequence ID" value="EHK53268.1"/>
    <property type="molecule type" value="Genomic_DNA"/>
</dbReference>
<accession>H0I1A6</accession>
<dbReference type="Proteomes" id="UP000003250">
    <property type="component" value="Unassembled WGS sequence"/>
</dbReference>